<dbReference type="GO" id="GO:0005524">
    <property type="term" value="F:ATP binding"/>
    <property type="evidence" value="ECO:0007669"/>
    <property type="project" value="UniProtKB-KW"/>
</dbReference>
<feature type="transmembrane region" description="Helical" evidence="19">
    <location>
        <begin position="446"/>
        <end position="466"/>
    </location>
</feature>
<accession>A0A157Z172</accession>
<dbReference type="InterPro" id="IPR032807">
    <property type="entry name" value="GNVR"/>
</dbReference>
<comment type="caution">
    <text evidence="23">The sequence shown here is derived from an EMBL/GenBank/DDBJ whole genome shotgun (WGS) entry which is preliminary data.</text>
</comment>
<name>A0A157Z172_9BURK</name>
<dbReference type="Pfam" id="PF02706">
    <property type="entry name" value="Wzz"/>
    <property type="match status" value="1"/>
</dbReference>
<evidence type="ECO:0000256" key="6">
    <source>
        <dbReference type="ARBA" id="ARBA00022692"/>
    </source>
</evidence>
<comment type="catalytic activity">
    <reaction evidence="14">
        <text>L-tyrosyl-[protein] + ATP = O-phospho-L-tyrosyl-[protein] + ADP + H(+)</text>
        <dbReference type="Rhea" id="RHEA:10596"/>
        <dbReference type="Rhea" id="RHEA-COMP:10136"/>
        <dbReference type="Rhea" id="RHEA-COMP:20101"/>
        <dbReference type="ChEBI" id="CHEBI:15378"/>
        <dbReference type="ChEBI" id="CHEBI:30616"/>
        <dbReference type="ChEBI" id="CHEBI:46858"/>
        <dbReference type="ChEBI" id="CHEBI:61978"/>
        <dbReference type="ChEBI" id="CHEBI:456216"/>
    </reaction>
</comment>
<dbReference type="Pfam" id="PF13614">
    <property type="entry name" value="AAA_31"/>
    <property type="match status" value="1"/>
</dbReference>
<dbReference type="AlphaFoldDB" id="A0A157Z172"/>
<evidence type="ECO:0000256" key="15">
    <source>
        <dbReference type="ARBA" id="ARBA00054296"/>
    </source>
</evidence>
<keyword evidence="7" id="KW-0547">Nucleotide-binding</keyword>
<comment type="function">
    <text evidence="15">Probably involved in polymerization and/or export of exopolysaccharide EPS I which functions as a virulence factor. May be involved in an ATP-dependent process in the pathway for EPS I production, possibly export of the trimeric repeat units across the inner membrane or their polymerization.</text>
</comment>
<dbReference type="Pfam" id="PF13807">
    <property type="entry name" value="GNVR"/>
    <property type="match status" value="1"/>
</dbReference>
<evidence type="ECO:0000313" key="24">
    <source>
        <dbReference type="Proteomes" id="UP000054903"/>
    </source>
</evidence>
<dbReference type="InterPro" id="IPR027417">
    <property type="entry name" value="P-loop_NTPase"/>
</dbReference>
<keyword evidence="4" id="KW-0997">Cell inner membrane</keyword>
<evidence type="ECO:0000256" key="10">
    <source>
        <dbReference type="ARBA" id="ARBA00022989"/>
    </source>
</evidence>
<sequence length="743" mass="80358">MSQENTTARKPSEDEYLNFIALLDALFDNKKLIAAIVALALAVGGLYVLLAQPVFNSSIVVAVEDSSDASTARNLIGDVSAMFDVKSSADGEIQILGSRLVASKAVDALKLNVEARPRYFPVVGRWIASHADGVSNPGLFGWGGFAWGSESIRVSSFDVPRNLQGRRFELVALPDHRYQLSGDGLNEPVVGTIGKTEQFQTAFGPISLNVVGIAARPGVAFVLLCRSRQITTTDLVTSLRIQEQGKRSGVIAAALEGTDPVLLSQTLNEIGRQYVQQNADRKAAQAARSIEFLDAQLPLMKQRLENAEASLSQYENQHTVVDLSEAGKVVLRQSAEANTQLAALQQKRQELATRFGPAHPALLAIDSQISAEKEQINQIAGQIQEMPLTEQDLLKLQRDVRVSSDLYILMRSNVEQLRLVKAGKIGNVRLVDAADVPELPVKPRKLMILAGSVVMGLFLGALVAILKDRLFTGVTDPAVLEERTGLHVFATIPFSEQQQEMSRRSASKSARMSVLAVVRPNDPAMESLRSLHTAIKFALPDAANNVVLITGPTPGMGKSFVSVNLAAILASSGKRVLLIDGDMRKGYVNRYFDLDRSNGLAEAIASSRPLATVTHRGVLPNLDLVTTGKLPPNPSALLHGTNWSDLIASASKDYDLVIIDAPPLLAVSDSEAISSAAGTVFLVTRFGKTRSGDVIEAERRLAQAGSKVTGILFNSMKPRSGIYGGRYQAYRYVDYNYHDDRAD</sequence>
<dbReference type="FunFam" id="3.40.50.300:FF:000527">
    <property type="entry name" value="Tyrosine-protein kinase etk"/>
    <property type="match status" value="1"/>
</dbReference>
<protein>
    <recommendedName>
        <fullName evidence="16">Putative tyrosine-protein kinase EpsB</fullName>
    </recommendedName>
    <alternativeName>
        <fullName evidence="17">EPS I polysaccharide export protein EpsB</fullName>
    </alternativeName>
</protein>
<dbReference type="PANTHER" id="PTHR32309:SF32">
    <property type="entry name" value="TYROSINE-PROTEIN KINASE ETK-RELATED"/>
    <property type="match status" value="1"/>
</dbReference>
<keyword evidence="24" id="KW-1185">Reference proteome</keyword>
<keyword evidence="12" id="KW-0829">Tyrosine-protein kinase</keyword>
<dbReference type="Pfam" id="PF23607">
    <property type="entry name" value="WZC_N"/>
    <property type="match status" value="1"/>
</dbReference>
<evidence type="ECO:0000256" key="18">
    <source>
        <dbReference type="SAM" id="Coils"/>
    </source>
</evidence>
<keyword evidence="9" id="KW-0067">ATP-binding</keyword>
<evidence type="ECO:0000259" key="21">
    <source>
        <dbReference type="Pfam" id="PF13614"/>
    </source>
</evidence>
<feature type="coiled-coil region" evidence="18">
    <location>
        <begin position="290"/>
        <end position="354"/>
    </location>
</feature>
<feature type="domain" description="Tyrosine-protein kinase G-rich" evidence="22">
    <location>
        <begin position="389"/>
        <end position="467"/>
    </location>
</feature>
<evidence type="ECO:0000256" key="1">
    <source>
        <dbReference type="ARBA" id="ARBA00004429"/>
    </source>
</evidence>
<dbReference type="RefSeq" id="WP_061132426.1">
    <property type="nucleotide sequence ID" value="NZ_FCNX02000001.1"/>
</dbReference>
<keyword evidence="18" id="KW-0175">Coiled coil</keyword>
<dbReference type="GO" id="GO:0005886">
    <property type="term" value="C:plasma membrane"/>
    <property type="evidence" value="ECO:0007669"/>
    <property type="project" value="UniProtKB-SubCell"/>
</dbReference>
<feature type="transmembrane region" description="Helical" evidence="19">
    <location>
        <begin position="32"/>
        <end position="50"/>
    </location>
</feature>
<dbReference type="Gene3D" id="3.40.50.300">
    <property type="entry name" value="P-loop containing nucleotide triphosphate hydrolases"/>
    <property type="match status" value="1"/>
</dbReference>
<dbReference type="GO" id="GO:0004713">
    <property type="term" value="F:protein tyrosine kinase activity"/>
    <property type="evidence" value="ECO:0007669"/>
    <property type="project" value="UniProtKB-KW"/>
</dbReference>
<evidence type="ECO:0000256" key="5">
    <source>
        <dbReference type="ARBA" id="ARBA00022679"/>
    </source>
</evidence>
<dbReference type="InterPro" id="IPR050445">
    <property type="entry name" value="Bact_polysacc_biosynth/exp"/>
</dbReference>
<keyword evidence="3" id="KW-1003">Cell membrane</keyword>
<evidence type="ECO:0000259" key="22">
    <source>
        <dbReference type="Pfam" id="PF13807"/>
    </source>
</evidence>
<dbReference type="InterPro" id="IPR005700">
    <property type="entry name" value="EPS_ExoP-like"/>
</dbReference>
<reference evidence="23" key="1">
    <citation type="submission" date="2016-01" db="EMBL/GenBank/DDBJ databases">
        <authorList>
            <person name="Peeters C."/>
        </authorList>
    </citation>
    <scope>NUCLEOTIDE SEQUENCE</scope>
    <source>
        <strain evidence="23">LMG 29320</strain>
    </source>
</reference>
<evidence type="ECO:0000256" key="17">
    <source>
        <dbReference type="ARBA" id="ARBA00081049"/>
    </source>
</evidence>
<dbReference type="NCBIfam" id="TIGR01007">
    <property type="entry name" value="eps_fam"/>
    <property type="match status" value="1"/>
</dbReference>
<organism evidence="23 24">
    <name type="scientific">Caballeronia fortuita</name>
    <dbReference type="NCBI Taxonomy" id="1777138"/>
    <lineage>
        <taxon>Bacteria</taxon>
        <taxon>Pseudomonadati</taxon>
        <taxon>Pseudomonadota</taxon>
        <taxon>Betaproteobacteria</taxon>
        <taxon>Burkholderiales</taxon>
        <taxon>Burkholderiaceae</taxon>
        <taxon>Caballeronia</taxon>
    </lineage>
</organism>
<evidence type="ECO:0000259" key="20">
    <source>
        <dbReference type="Pfam" id="PF02706"/>
    </source>
</evidence>
<evidence type="ECO:0000256" key="3">
    <source>
        <dbReference type="ARBA" id="ARBA00022475"/>
    </source>
</evidence>
<keyword evidence="11 19" id="KW-0472">Membrane</keyword>
<keyword evidence="6 19" id="KW-0812">Transmembrane</keyword>
<dbReference type="Proteomes" id="UP000054903">
    <property type="component" value="Unassembled WGS sequence"/>
</dbReference>
<keyword evidence="13" id="KW-0270">Exopolysaccharide synthesis</keyword>
<dbReference type="InterPro" id="IPR025669">
    <property type="entry name" value="AAA_dom"/>
</dbReference>
<evidence type="ECO:0000256" key="8">
    <source>
        <dbReference type="ARBA" id="ARBA00022777"/>
    </source>
</evidence>
<dbReference type="EMBL" id="FCNX02000001">
    <property type="protein sequence ID" value="SAK39276.1"/>
    <property type="molecule type" value="Genomic_DNA"/>
</dbReference>
<evidence type="ECO:0000256" key="11">
    <source>
        <dbReference type="ARBA" id="ARBA00023136"/>
    </source>
</evidence>
<keyword evidence="5" id="KW-0808">Transferase</keyword>
<feature type="domain" description="AAA" evidence="21">
    <location>
        <begin position="555"/>
        <end position="677"/>
    </location>
</feature>
<dbReference type="SUPFAM" id="SSF52540">
    <property type="entry name" value="P-loop containing nucleoside triphosphate hydrolases"/>
    <property type="match status" value="1"/>
</dbReference>
<proteinExistence type="inferred from homology"/>
<evidence type="ECO:0000256" key="19">
    <source>
        <dbReference type="SAM" id="Phobius"/>
    </source>
</evidence>
<evidence type="ECO:0000256" key="4">
    <source>
        <dbReference type="ARBA" id="ARBA00022519"/>
    </source>
</evidence>
<evidence type="ECO:0000256" key="2">
    <source>
        <dbReference type="ARBA" id="ARBA00008883"/>
    </source>
</evidence>
<comment type="similarity">
    <text evidence="2">Belongs to the etk/wzc family.</text>
</comment>
<gene>
    <name evidence="23" type="ORF">AWB77_00064</name>
</gene>
<dbReference type="GO" id="GO:0042802">
    <property type="term" value="F:identical protein binding"/>
    <property type="evidence" value="ECO:0007669"/>
    <property type="project" value="UniProtKB-ARBA"/>
</dbReference>
<dbReference type="PANTHER" id="PTHR32309">
    <property type="entry name" value="TYROSINE-PROTEIN KINASE"/>
    <property type="match status" value="1"/>
</dbReference>
<comment type="subcellular location">
    <subcellularLocation>
        <location evidence="1">Cell inner membrane</location>
        <topology evidence="1">Multi-pass membrane protein</topology>
    </subcellularLocation>
</comment>
<evidence type="ECO:0000313" key="23">
    <source>
        <dbReference type="EMBL" id="SAK39276.1"/>
    </source>
</evidence>
<dbReference type="CDD" id="cd05387">
    <property type="entry name" value="BY-kinase"/>
    <property type="match status" value="1"/>
</dbReference>
<evidence type="ECO:0000256" key="7">
    <source>
        <dbReference type="ARBA" id="ARBA00022741"/>
    </source>
</evidence>
<dbReference type="InterPro" id="IPR005702">
    <property type="entry name" value="Wzc-like_C"/>
</dbReference>
<evidence type="ECO:0000256" key="16">
    <source>
        <dbReference type="ARBA" id="ARBA00067833"/>
    </source>
</evidence>
<dbReference type="OrthoDB" id="9808257at2"/>
<evidence type="ECO:0000256" key="13">
    <source>
        <dbReference type="ARBA" id="ARBA00023169"/>
    </source>
</evidence>
<keyword evidence="10 19" id="KW-1133">Transmembrane helix</keyword>
<dbReference type="STRING" id="1777138.AWB77_00064"/>
<dbReference type="NCBIfam" id="TIGR01005">
    <property type="entry name" value="eps_transp_fam"/>
    <property type="match status" value="1"/>
</dbReference>
<evidence type="ECO:0000256" key="12">
    <source>
        <dbReference type="ARBA" id="ARBA00023137"/>
    </source>
</evidence>
<feature type="domain" description="Polysaccharide chain length determinant N-terminal" evidence="20">
    <location>
        <begin position="17"/>
        <end position="108"/>
    </location>
</feature>
<evidence type="ECO:0000256" key="9">
    <source>
        <dbReference type="ARBA" id="ARBA00022840"/>
    </source>
</evidence>
<keyword evidence="8 23" id="KW-0418">Kinase</keyword>
<evidence type="ECO:0000256" key="14">
    <source>
        <dbReference type="ARBA" id="ARBA00053015"/>
    </source>
</evidence>
<dbReference type="GO" id="GO:0000271">
    <property type="term" value="P:polysaccharide biosynthetic process"/>
    <property type="evidence" value="ECO:0007669"/>
    <property type="project" value="UniProtKB-KW"/>
</dbReference>
<dbReference type="InterPro" id="IPR003856">
    <property type="entry name" value="LPS_length_determ_N"/>
</dbReference>